<dbReference type="EMBL" id="JACAZH010000001">
    <property type="protein sequence ID" value="KAF7377209.1"/>
    <property type="molecule type" value="Genomic_DNA"/>
</dbReference>
<dbReference type="OrthoDB" id="2841327at2759"/>
<name>A0A8H6ZH26_9AGAR</name>
<dbReference type="Proteomes" id="UP000623467">
    <property type="component" value="Unassembled WGS sequence"/>
</dbReference>
<protein>
    <recommendedName>
        <fullName evidence="3">F-box domain-containing protein</fullName>
    </recommendedName>
</protein>
<evidence type="ECO:0000313" key="2">
    <source>
        <dbReference type="Proteomes" id="UP000623467"/>
    </source>
</evidence>
<evidence type="ECO:0008006" key="3">
    <source>
        <dbReference type="Google" id="ProtNLM"/>
    </source>
</evidence>
<evidence type="ECO:0000313" key="1">
    <source>
        <dbReference type="EMBL" id="KAF7377209.1"/>
    </source>
</evidence>
<gene>
    <name evidence="1" type="ORF">MSAN_00140600</name>
</gene>
<dbReference type="SUPFAM" id="SSF52047">
    <property type="entry name" value="RNI-like"/>
    <property type="match status" value="1"/>
</dbReference>
<organism evidence="1 2">
    <name type="scientific">Mycena sanguinolenta</name>
    <dbReference type="NCBI Taxonomy" id="230812"/>
    <lineage>
        <taxon>Eukaryota</taxon>
        <taxon>Fungi</taxon>
        <taxon>Dikarya</taxon>
        <taxon>Basidiomycota</taxon>
        <taxon>Agaricomycotina</taxon>
        <taxon>Agaricomycetes</taxon>
        <taxon>Agaricomycetidae</taxon>
        <taxon>Agaricales</taxon>
        <taxon>Marasmiineae</taxon>
        <taxon>Mycenaceae</taxon>
        <taxon>Mycena</taxon>
    </lineage>
</organism>
<keyword evidence="2" id="KW-1185">Reference proteome</keyword>
<comment type="caution">
    <text evidence="1">The sequence shown here is derived from an EMBL/GenBank/DDBJ whole genome shotgun (WGS) entry which is preliminary data.</text>
</comment>
<proteinExistence type="predicted"/>
<accession>A0A8H6ZH26</accession>
<reference evidence="1" key="1">
    <citation type="submission" date="2020-05" db="EMBL/GenBank/DDBJ databases">
        <title>Mycena genomes resolve the evolution of fungal bioluminescence.</title>
        <authorList>
            <person name="Tsai I.J."/>
        </authorList>
    </citation>
    <scope>NUCLEOTIDE SEQUENCE</scope>
    <source>
        <strain evidence="1">160909Yilan</strain>
    </source>
</reference>
<dbReference type="AlphaFoldDB" id="A0A8H6ZH26"/>
<sequence>MFHLPVELVGLILDEIDEHTDLKTLTLVSRTFAGPSQYRLFRSMTLAMDTVVGLSNILSQSPHIGPYVHDLHININILSGGIQASLAPAIRPLSKVRHVTISALRGQPWLFWSWNACSKDLKTALISLLSLPTIHSLALVRCCGVPAALISHAISCYENVILQVADLDVAKRKINFGKPREPNPLKHLVLLDYSPAVTPDVHAVLLRPEVKAAAAHLQHLKITLPLPLQARDGLHIISEYAPSLQQLTIEFYRDAFRDTLSRALTQINLPALPRLRSLNLRASIPLHVGIPDPLLLLIASLSALTPNLEFFNIDLTVIPFRAPNRPKAQDPSALAADEALVCLRLAHLREVRLMVAIGPEASYYSQGILHVRSKIQDILPRANAAAILSFSDQPTH</sequence>